<organism evidence="1 2">
    <name type="scientific">Irpex rosettiformis</name>
    <dbReference type="NCBI Taxonomy" id="378272"/>
    <lineage>
        <taxon>Eukaryota</taxon>
        <taxon>Fungi</taxon>
        <taxon>Dikarya</taxon>
        <taxon>Basidiomycota</taxon>
        <taxon>Agaricomycotina</taxon>
        <taxon>Agaricomycetes</taxon>
        <taxon>Polyporales</taxon>
        <taxon>Irpicaceae</taxon>
        <taxon>Irpex</taxon>
    </lineage>
</organism>
<proteinExistence type="predicted"/>
<dbReference type="EMBL" id="MU274921">
    <property type="protein sequence ID" value="KAI0086803.1"/>
    <property type="molecule type" value="Genomic_DNA"/>
</dbReference>
<accession>A0ACB8TXJ6</accession>
<dbReference type="Proteomes" id="UP001055072">
    <property type="component" value="Unassembled WGS sequence"/>
</dbReference>
<reference evidence="1" key="1">
    <citation type="journal article" date="2021" name="Environ. Microbiol.">
        <title>Gene family expansions and transcriptome signatures uncover fungal adaptations to wood decay.</title>
        <authorList>
            <person name="Hage H."/>
            <person name="Miyauchi S."/>
            <person name="Viragh M."/>
            <person name="Drula E."/>
            <person name="Min B."/>
            <person name="Chaduli D."/>
            <person name="Navarro D."/>
            <person name="Favel A."/>
            <person name="Norest M."/>
            <person name="Lesage-Meessen L."/>
            <person name="Balint B."/>
            <person name="Merenyi Z."/>
            <person name="de Eugenio L."/>
            <person name="Morin E."/>
            <person name="Martinez A.T."/>
            <person name="Baldrian P."/>
            <person name="Stursova M."/>
            <person name="Martinez M.J."/>
            <person name="Novotny C."/>
            <person name="Magnuson J.K."/>
            <person name="Spatafora J.W."/>
            <person name="Maurice S."/>
            <person name="Pangilinan J."/>
            <person name="Andreopoulos W."/>
            <person name="LaButti K."/>
            <person name="Hundley H."/>
            <person name="Na H."/>
            <person name="Kuo A."/>
            <person name="Barry K."/>
            <person name="Lipzen A."/>
            <person name="Henrissat B."/>
            <person name="Riley R."/>
            <person name="Ahrendt S."/>
            <person name="Nagy L.G."/>
            <person name="Grigoriev I.V."/>
            <person name="Martin F."/>
            <person name="Rosso M.N."/>
        </authorList>
    </citation>
    <scope>NUCLEOTIDE SEQUENCE</scope>
    <source>
        <strain evidence="1">CBS 384.51</strain>
    </source>
</reference>
<keyword evidence="2" id="KW-1185">Reference proteome</keyword>
<name>A0ACB8TXJ6_9APHY</name>
<gene>
    <name evidence="1" type="ORF">BDY19DRAFT_995547</name>
</gene>
<comment type="caution">
    <text evidence="1">The sequence shown here is derived from an EMBL/GenBank/DDBJ whole genome shotgun (WGS) entry which is preliminary data.</text>
</comment>
<evidence type="ECO:0000313" key="2">
    <source>
        <dbReference type="Proteomes" id="UP001055072"/>
    </source>
</evidence>
<protein>
    <submittedName>
        <fullName evidence="1">Uncharacterized protein</fullName>
    </submittedName>
</protein>
<evidence type="ECO:0000313" key="1">
    <source>
        <dbReference type="EMBL" id="KAI0086803.1"/>
    </source>
</evidence>
<sequence>MLSNKIKVPHTTSAISDDLDDCHEVFMTDINLKVPLVPLSYFKDHLLPPLHDQLDVAAIVDRLWKAKAIYEPDAEDDSMETSKKRWTLFPTDPVASKKFKEDAVFSPFAQLADAVAKQANSLFHELGVDPVPEQTVTFLCNPTMTPESTNRQNSSKPDSYGVLIKRSVDTGDEKLKAPHWDDIAVPGEKKKHSRAADFNDNNAKLLWSLHHAMRETVYRRFIFGYTIENTQMRLWFCSRSNIIVSDTFNFITDHETLVHFFLSIMFAPRSRLGYDPTIGIAKRTKDQKTTKYSIDVRGQDGREATYITDEVVANISAEALQGQATRVWRGKKADSDGRSTGHNMVIKDCWIDTSREREGDILAAILEAAKKSPNLKHLPQIKEHFLTVVQHGDVFIDGEQDNTFSLLRGGAEFPEPKKFLDLQCSSTVDWIRHLRLYHDKFHYRIVFDSEEDCDPIDTLTSGREIWYALGGALNGLVTLHELGFIHRDISAGNVLVERGKASQIVKKRVGKIVDLEFCKRIDDDKPVHQGRTATRYFVPIEVEAQGYLFNPKNKTPAMAPIHNSSDISKLMDETDDEPRSTTPETSSQSSDSSEPVNTPSFVNNPLHDLESLWWLMFYLILLRPIVINQSATKGKAHGEESKGEDLQGEEQRSTVTSPVEQRALQLLVDHTERSTTFMEPDGFSSKMESGNEHLKFMVTKLNRARICLRNAYIEAEADLYTSGINLKTVLAVIHSQLATNILDTFRGIPRDLKFESMPTSFVHVSAVAVSSNPIDSKLAPSVTKKHPRDYPDGDTRQTSVCGITERMEPSRSATRAGTSRDLKRARYEEEVVAEG</sequence>